<reference evidence="9 10" key="1">
    <citation type="submission" date="2017-04" db="EMBL/GenBank/DDBJ databases">
        <title>Kefir bacterial isolates.</title>
        <authorList>
            <person name="Kim Y."/>
            <person name="Blasche S."/>
            <person name="Patil K.R."/>
        </authorList>
    </citation>
    <scope>NUCLEOTIDE SEQUENCE [LARGE SCALE GENOMIC DNA]</scope>
    <source>
        <strain evidence="9 10">OG2</strain>
    </source>
</reference>
<evidence type="ECO:0000256" key="4">
    <source>
        <dbReference type="ARBA" id="ARBA00022598"/>
    </source>
</evidence>
<evidence type="ECO:0000256" key="1">
    <source>
        <dbReference type="ARBA" id="ARBA00005085"/>
    </source>
</evidence>
<dbReference type="EMBL" id="NCXI01000021">
    <property type="protein sequence ID" value="PAK85091.1"/>
    <property type="molecule type" value="Genomic_DNA"/>
</dbReference>
<dbReference type="NCBIfam" id="TIGR00545">
    <property type="entry name" value="lipoyltrans"/>
    <property type="match status" value="1"/>
</dbReference>
<proteinExistence type="predicted"/>
<dbReference type="GO" id="GO:0016979">
    <property type="term" value="F:lipoate-protein ligase activity"/>
    <property type="evidence" value="ECO:0007669"/>
    <property type="project" value="UniProtKB-EC"/>
</dbReference>
<dbReference type="AlphaFoldDB" id="A0A269YIM4"/>
<keyword evidence="4 9" id="KW-0436">Ligase</keyword>
<evidence type="ECO:0000313" key="10">
    <source>
        <dbReference type="Proteomes" id="UP000216802"/>
    </source>
</evidence>
<feature type="domain" description="BPL/LPL catalytic" evidence="8">
    <location>
        <begin position="34"/>
        <end position="210"/>
    </location>
</feature>
<dbReference type="Pfam" id="PF10437">
    <property type="entry name" value="Lip_prot_lig_C"/>
    <property type="match status" value="1"/>
</dbReference>
<dbReference type="InterPro" id="IPR004143">
    <property type="entry name" value="BPL_LPL_catalytic"/>
</dbReference>
<comment type="caution">
    <text evidence="9">The sequence shown here is derived from an EMBL/GenBank/DDBJ whole genome shotgun (WGS) entry which is preliminary data.</text>
</comment>
<dbReference type="UniPathway" id="UPA00537">
    <property type="reaction ID" value="UER00594"/>
</dbReference>
<keyword evidence="5" id="KW-0547">Nucleotide-binding</keyword>
<dbReference type="GO" id="GO:0005524">
    <property type="term" value="F:ATP binding"/>
    <property type="evidence" value="ECO:0007669"/>
    <property type="project" value="UniProtKB-KW"/>
</dbReference>
<dbReference type="InterPro" id="IPR004562">
    <property type="entry name" value="LipoylTrfase_LipoateP_Ligase"/>
</dbReference>
<evidence type="ECO:0000256" key="3">
    <source>
        <dbReference type="ARBA" id="ARBA00012367"/>
    </source>
</evidence>
<evidence type="ECO:0000256" key="5">
    <source>
        <dbReference type="ARBA" id="ARBA00022741"/>
    </source>
</evidence>
<dbReference type="GO" id="GO:0005737">
    <property type="term" value="C:cytoplasm"/>
    <property type="evidence" value="ECO:0007669"/>
    <property type="project" value="TreeGrafter"/>
</dbReference>
<organism evidence="9 10">
    <name type="scientific">Lentilactobacillus parakefiri</name>
    <dbReference type="NCBI Taxonomy" id="152332"/>
    <lineage>
        <taxon>Bacteria</taxon>
        <taxon>Bacillati</taxon>
        <taxon>Bacillota</taxon>
        <taxon>Bacilli</taxon>
        <taxon>Lactobacillales</taxon>
        <taxon>Lactobacillaceae</taxon>
        <taxon>Lentilactobacillus</taxon>
    </lineage>
</organism>
<dbReference type="SUPFAM" id="SSF55681">
    <property type="entry name" value="Class II aaRS and biotin synthetases"/>
    <property type="match status" value="1"/>
</dbReference>
<dbReference type="PANTHER" id="PTHR12561:SF3">
    <property type="entry name" value="LIPOYLTRANSFERASE 1, MITOCHONDRIAL"/>
    <property type="match status" value="1"/>
</dbReference>
<dbReference type="PANTHER" id="PTHR12561">
    <property type="entry name" value="LIPOATE-PROTEIN LIGASE"/>
    <property type="match status" value="1"/>
</dbReference>
<evidence type="ECO:0000256" key="7">
    <source>
        <dbReference type="ARBA" id="ARBA00048037"/>
    </source>
</evidence>
<dbReference type="Proteomes" id="UP000216802">
    <property type="component" value="Unassembled WGS sequence"/>
</dbReference>
<gene>
    <name evidence="9" type="ORF">B8W98_04330</name>
</gene>
<dbReference type="Gene3D" id="3.30.930.10">
    <property type="entry name" value="Bira Bifunctional Protein, Domain 2"/>
    <property type="match status" value="1"/>
</dbReference>
<dbReference type="PROSITE" id="PS51733">
    <property type="entry name" value="BPL_LPL_CATALYTIC"/>
    <property type="match status" value="1"/>
</dbReference>
<comment type="pathway">
    <text evidence="1">Protein modification; protein lipoylation via exogenous pathway; protein N(6)-(lipoyl)lysine from lipoate: step 2/2.</text>
</comment>
<accession>A0A269YIM4</accession>
<evidence type="ECO:0000259" key="8">
    <source>
        <dbReference type="PROSITE" id="PS51733"/>
    </source>
</evidence>
<evidence type="ECO:0000313" key="9">
    <source>
        <dbReference type="EMBL" id="PAK85091.1"/>
    </source>
</evidence>
<comment type="pathway">
    <text evidence="2">Protein modification; protein lipoylation via exogenous pathway; protein N(6)-(lipoyl)lysine from lipoate: step 1/2.</text>
</comment>
<evidence type="ECO:0000256" key="2">
    <source>
        <dbReference type="ARBA" id="ARBA00005124"/>
    </source>
</evidence>
<dbReference type="GO" id="GO:0009249">
    <property type="term" value="P:protein lipoylation"/>
    <property type="evidence" value="ECO:0007669"/>
    <property type="project" value="InterPro"/>
</dbReference>
<dbReference type="Gene3D" id="3.30.390.50">
    <property type="entry name" value="CO dehydrogenase flavoprotein, C-terminal domain"/>
    <property type="match status" value="1"/>
</dbReference>
<dbReference type="SUPFAM" id="SSF82649">
    <property type="entry name" value="SufE/NifU"/>
    <property type="match status" value="1"/>
</dbReference>
<keyword evidence="6" id="KW-0067">ATP-binding</keyword>
<evidence type="ECO:0000256" key="6">
    <source>
        <dbReference type="ARBA" id="ARBA00022840"/>
    </source>
</evidence>
<protein>
    <recommendedName>
        <fullName evidence="3">lipoate--protein ligase</fullName>
        <ecNumber evidence="3">6.3.1.20</ecNumber>
    </recommendedName>
</protein>
<dbReference type="CDD" id="cd16443">
    <property type="entry name" value="LplA"/>
    <property type="match status" value="1"/>
</dbReference>
<dbReference type="InterPro" id="IPR045864">
    <property type="entry name" value="aa-tRNA-synth_II/BPL/LPL"/>
</dbReference>
<name>A0A269YIM4_9LACO</name>
<dbReference type="Pfam" id="PF21948">
    <property type="entry name" value="LplA-B_cat"/>
    <property type="match status" value="1"/>
</dbReference>
<comment type="catalytic activity">
    <reaction evidence="7">
        <text>L-lysyl-[lipoyl-carrier protein] + (R)-lipoate + ATP = N(6)-[(R)-lipoyl]-L-lysyl-[lipoyl-carrier protein] + AMP + diphosphate + H(+)</text>
        <dbReference type="Rhea" id="RHEA:49288"/>
        <dbReference type="Rhea" id="RHEA-COMP:10500"/>
        <dbReference type="Rhea" id="RHEA-COMP:10502"/>
        <dbReference type="ChEBI" id="CHEBI:15378"/>
        <dbReference type="ChEBI" id="CHEBI:29969"/>
        <dbReference type="ChEBI" id="CHEBI:30616"/>
        <dbReference type="ChEBI" id="CHEBI:33019"/>
        <dbReference type="ChEBI" id="CHEBI:83088"/>
        <dbReference type="ChEBI" id="CHEBI:83099"/>
        <dbReference type="ChEBI" id="CHEBI:456215"/>
        <dbReference type="EC" id="6.3.1.20"/>
    </reaction>
</comment>
<sequence>MMIILYVDISTGYKYIKEKPEIAQCLSVYFLTNKKFKDDVLYFYHPVAPQVIVGANQNVHFEVNLDYIHQHGIALTRRGAGGGAVYVDPGNLTYSFNVNDDGTNYMNFRHFAEPAIEVLHQIGVDAEMTGRNDLTVNGQKFSGMSTLKIGNRFTCGGTLMLDVDLQSASQALNPPKSKLKSKGIKSVKSRVTNLRPYLKGKFAKLTSDDLQTMILPKVFHTENLKDIPTYIMSEDDWDNVKQIAQEKFGTPDWVMGTTQEFGNYHTRHFDGIGTVGVNYSVENGIITQAKIYGDFNNAGGDLHHIETQLIGTPFKRDNLIEAFRTGDVQSNIGNVSPADLADMLIDDQYKEEIPK</sequence>
<dbReference type="InterPro" id="IPR019491">
    <property type="entry name" value="Lipoate_protein_ligase_C"/>
</dbReference>
<dbReference type="EC" id="6.3.1.20" evidence="3"/>
<dbReference type="GO" id="GO:0017118">
    <property type="term" value="F:lipoyltransferase activity"/>
    <property type="evidence" value="ECO:0007669"/>
    <property type="project" value="TreeGrafter"/>
</dbReference>